<dbReference type="InterPro" id="IPR003309">
    <property type="entry name" value="SCAN_dom"/>
</dbReference>
<evidence type="ECO:0000313" key="16">
    <source>
        <dbReference type="Proteomes" id="UP000694427"/>
    </source>
</evidence>
<reference evidence="15" key="1">
    <citation type="submission" date="2025-08" db="UniProtKB">
        <authorList>
            <consortium name="Ensembl"/>
        </authorList>
    </citation>
    <scope>IDENTIFICATION</scope>
</reference>
<dbReference type="Pfam" id="PF00665">
    <property type="entry name" value="rve"/>
    <property type="match status" value="1"/>
</dbReference>
<feature type="compositionally biased region" description="Basic residues" evidence="11">
    <location>
        <begin position="386"/>
        <end position="400"/>
    </location>
</feature>
<dbReference type="SUPFAM" id="SSF47353">
    <property type="entry name" value="Retrovirus capsid dimerization domain-like"/>
    <property type="match status" value="1"/>
</dbReference>
<reference evidence="15" key="2">
    <citation type="submission" date="2025-09" db="UniProtKB">
        <authorList>
            <consortium name="Ensembl"/>
        </authorList>
    </citation>
    <scope>IDENTIFICATION</scope>
</reference>
<keyword evidence="5" id="KW-0548">Nucleotidyltransferase</keyword>
<dbReference type="Gene3D" id="3.30.70.270">
    <property type="match status" value="2"/>
</dbReference>
<dbReference type="Pfam" id="PF00078">
    <property type="entry name" value="RVT_1"/>
    <property type="match status" value="1"/>
</dbReference>
<keyword evidence="9" id="KW-0695">RNA-directed DNA polymerase</keyword>
<dbReference type="Ensembl" id="ENSCCRT00010008143.1">
    <property type="protein sequence ID" value="ENSCCRP00010007509.1"/>
    <property type="gene ID" value="ENSCCRG00010003178.1"/>
</dbReference>
<dbReference type="Pfam" id="PF00077">
    <property type="entry name" value="RVP"/>
    <property type="match status" value="1"/>
</dbReference>
<dbReference type="InterPro" id="IPR050951">
    <property type="entry name" value="Retrovirus_Pol_polyprotein"/>
</dbReference>
<feature type="region of interest" description="Disordered" evidence="11">
    <location>
        <begin position="373"/>
        <end position="417"/>
    </location>
</feature>
<evidence type="ECO:0000256" key="7">
    <source>
        <dbReference type="ARBA" id="ARBA00022759"/>
    </source>
</evidence>
<dbReference type="Pfam" id="PF17917">
    <property type="entry name" value="RT_RNaseH"/>
    <property type="match status" value="1"/>
</dbReference>
<evidence type="ECO:0000256" key="6">
    <source>
        <dbReference type="ARBA" id="ARBA00022722"/>
    </source>
</evidence>
<dbReference type="FunFam" id="3.30.70.270:FF:000020">
    <property type="entry name" value="Transposon Tf2-6 polyprotein-like Protein"/>
    <property type="match status" value="1"/>
</dbReference>
<dbReference type="InterPro" id="IPR054465">
    <property type="entry name" value="Integrase_p58-like_C"/>
</dbReference>
<keyword evidence="8" id="KW-0378">Hydrolase</keyword>
<dbReference type="InterPro" id="IPR036397">
    <property type="entry name" value="RNaseH_sf"/>
</dbReference>
<dbReference type="GO" id="GO:0003964">
    <property type="term" value="F:RNA-directed DNA polymerase activity"/>
    <property type="evidence" value="ECO:0007669"/>
    <property type="project" value="UniProtKB-KW"/>
</dbReference>
<dbReference type="CDD" id="cd01647">
    <property type="entry name" value="RT_LTR"/>
    <property type="match status" value="1"/>
</dbReference>
<organism evidence="15 16">
    <name type="scientific">Cyprinus carpio</name>
    <name type="common">Common carp</name>
    <dbReference type="NCBI Taxonomy" id="7962"/>
    <lineage>
        <taxon>Eukaryota</taxon>
        <taxon>Metazoa</taxon>
        <taxon>Chordata</taxon>
        <taxon>Craniata</taxon>
        <taxon>Vertebrata</taxon>
        <taxon>Euteleostomi</taxon>
        <taxon>Actinopterygii</taxon>
        <taxon>Neopterygii</taxon>
        <taxon>Teleostei</taxon>
        <taxon>Ostariophysi</taxon>
        <taxon>Cypriniformes</taxon>
        <taxon>Cyprinidae</taxon>
        <taxon>Cyprininae</taxon>
        <taxon>Cyprinus</taxon>
    </lineage>
</organism>
<dbReference type="Gene3D" id="1.10.340.70">
    <property type="match status" value="1"/>
</dbReference>
<dbReference type="GO" id="GO:0015074">
    <property type="term" value="P:DNA integration"/>
    <property type="evidence" value="ECO:0007669"/>
    <property type="project" value="InterPro"/>
</dbReference>
<dbReference type="PROSITE" id="PS50804">
    <property type="entry name" value="SCAN_BOX"/>
    <property type="match status" value="1"/>
</dbReference>
<evidence type="ECO:0000256" key="5">
    <source>
        <dbReference type="ARBA" id="ARBA00022695"/>
    </source>
</evidence>
<dbReference type="Gene3D" id="3.10.10.10">
    <property type="entry name" value="HIV Type 1 Reverse Transcriptase, subunit A, domain 1"/>
    <property type="match status" value="1"/>
</dbReference>
<dbReference type="InterPro" id="IPR000477">
    <property type="entry name" value="RT_dom"/>
</dbReference>
<dbReference type="CDD" id="cd09274">
    <property type="entry name" value="RNase_HI_RT_Ty3"/>
    <property type="match status" value="1"/>
</dbReference>
<dbReference type="FunFam" id="3.30.420.10:FF:000032">
    <property type="entry name" value="Retrovirus-related Pol polyprotein from transposon 297-like Protein"/>
    <property type="match status" value="1"/>
</dbReference>
<evidence type="ECO:0000256" key="3">
    <source>
        <dbReference type="ARBA" id="ARBA00012493"/>
    </source>
</evidence>
<dbReference type="InterPro" id="IPR012337">
    <property type="entry name" value="RNaseH-like_sf"/>
</dbReference>
<dbReference type="Proteomes" id="UP000694427">
    <property type="component" value="Unplaced"/>
</dbReference>
<evidence type="ECO:0000259" key="12">
    <source>
        <dbReference type="PROSITE" id="PS50804"/>
    </source>
</evidence>
<dbReference type="InterPro" id="IPR041373">
    <property type="entry name" value="RT_RNaseH"/>
</dbReference>
<dbReference type="EC" id="2.7.7.49" evidence="3"/>
<protein>
    <recommendedName>
        <fullName evidence="10">Gypsy retrotransposon integrase-like protein 1</fullName>
        <ecNumber evidence="3">2.7.7.49</ecNumber>
        <ecNumber evidence="2">3.1.26.4</ecNumber>
    </recommendedName>
</protein>
<dbReference type="Gene3D" id="2.40.70.10">
    <property type="entry name" value="Acid Proteases"/>
    <property type="match status" value="1"/>
</dbReference>
<dbReference type="FunFam" id="3.10.20.370:FF:000001">
    <property type="entry name" value="Retrovirus-related Pol polyprotein from transposon 17.6-like protein"/>
    <property type="match status" value="1"/>
</dbReference>
<dbReference type="Pfam" id="PF17921">
    <property type="entry name" value="Integrase_H2C2"/>
    <property type="match status" value="1"/>
</dbReference>
<feature type="compositionally biased region" description="Polar residues" evidence="11">
    <location>
        <begin position="1363"/>
        <end position="1379"/>
    </location>
</feature>
<dbReference type="GO" id="GO:0003676">
    <property type="term" value="F:nucleic acid binding"/>
    <property type="evidence" value="ECO:0007669"/>
    <property type="project" value="InterPro"/>
</dbReference>
<dbReference type="InterPro" id="IPR043502">
    <property type="entry name" value="DNA/RNA_pol_sf"/>
</dbReference>
<feature type="region of interest" description="Disordered" evidence="11">
    <location>
        <begin position="215"/>
        <end position="263"/>
    </location>
</feature>
<dbReference type="Gene3D" id="1.10.4020.10">
    <property type="entry name" value="DNA breaking-rejoining enzymes"/>
    <property type="match status" value="1"/>
</dbReference>
<feature type="compositionally biased region" description="Pro residues" evidence="11">
    <location>
        <begin position="248"/>
        <end position="263"/>
    </location>
</feature>
<dbReference type="InterPro" id="IPR038269">
    <property type="entry name" value="SCAN_sf"/>
</dbReference>
<dbReference type="SUPFAM" id="SSF56672">
    <property type="entry name" value="DNA/RNA polymerases"/>
    <property type="match status" value="1"/>
</dbReference>
<evidence type="ECO:0000256" key="9">
    <source>
        <dbReference type="ARBA" id="ARBA00022918"/>
    </source>
</evidence>
<feature type="region of interest" description="Disordered" evidence="11">
    <location>
        <begin position="1358"/>
        <end position="1381"/>
    </location>
</feature>
<evidence type="ECO:0000256" key="11">
    <source>
        <dbReference type="SAM" id="MobiDB-lite"/>
    </source>
</evidence>
<dbReference type="Pfam" id="PF22938">
    <property type="entry name" value="Integrase_p58_C"/>
    <property type="match status" value="1"/>
</dbReference>
<dbReference type="SUPFAM" id="SSF53098">
    <property type="entry name" value="Ribonuclease H-like"/>
    <property type="match status" value="1"/>
</dbReference>
<dbReference type="PANTHER" id="PTHR37984">
    <property type="entry name" value="PROTEIN CBG26694"/>
    <property type="match status" value="1"/>
</dbReference>
<dbReference type="PROSITE" id="PS50878">
    <property type="entry name" value="RT_POL"/>
    <property type="match status" value="1"/>
</dbReference>
<dbReference type="InterPro" id="IPR021109">
    <property type="entry name" value="Peptidase_aspartic_dom_sf"/>
</dbReference>
<keyword evidence="16" id="KW-1185">Reference proteome</keyword>
<evidence type="ECO:0000259" key="13">
    <source>
        <dbReference type="PROSITE" id="PS50878"/>
    </source>
</evidence>
<feature type="domain" description="Reverse transcriptase" evidence="13">
    <location>
        <begin position="931"/>
        <end position="1109"/>
    </location>
</feature>
<sequence>MEELLKHLTKVSIRQQQIMEHMASRQGDAERELAALRTAAHRTPLPDPRVQAVQLMPRMTAHDDVEMYLQMFEATAIREAWPEDEWARLLAPLLTGEAQRAYFTMTAERSRDYGEVKKEILSRVGLSPICAAQQFHDWAYRARQPARAQAAELTRLAHHWLLTGGPSAHKVAERVVIDRLLRALPRALRQAAGMRNPTDLDELVEAIELAEAAQHREVGERAPPFPRRVVQERRSPEGTQRPVSRPAVPGPQDEPMPTEPPRSPGRIWLAGCSVHNPPPEAPRAEVHINGRPFIALLDSGSGVSLIQPTVLPPRTGSRARLAITCVHGDTRHVPARRVTITATPGSWPVEVGILKDLPVPVLLGRDWPGFDQLLTSSTQPASRAGDRRRRRSARRPRRRPALLTSDSPRGGESPSQNSNLFFDVFQQIAGGGTLANEQRGDERLKHCWSQVRVAEGEDLQPAPHPTPHFVVQNGLLYCVAQRRGEEKTLLVVPRSKVQTVLELAHAHPMAGHLGAQNTAQRIRDRFHWPGLEGDVKRYCQACPTCQRTSPHTPPPSPLIPLPIIEVPFERIGMDLVGPLPKSARGHEHILVIVDYATRYPEAIPLRKATAKNIAQELFLLSSRVGLPAEILTDQGTPFMSRIMADLCKLLKVRQIRTSVYHPQTDGLVERFNKTLKQMLRRVVAEDQRDWDQMIPYVLFGIREVPQASTGFTPFELLFGRQPRGLLDVAREAWEQQPAVGRTTLEHIKAMRERIDRVMPLVREHLSKAQQDQQRLFNRAAQPREFQPGDYVMVLVPTSACKFLARWQGPYTVTERVGPVTYKVRQPGRRKEEQLYHINLLKRWVGTGPQLSALATTSPVVVDMDPNLSAAQKTELQHLVGQFLDVFSPLPGRTTVIQHEVRTPPGVIVRQRPYRVPEARRHAIETEVQEMLKLGVIEPSRSPWSSPIVMVPKPDGTLRFCNDFRRLNEVSEFDGYPMPRVDELLDRLGRARFISTLDLTKGYWQVPLSKDAKPKTAFSTPSGHWQYRVLPFGLHGAPATFQRLMDVLLRPHMAYAAAYIDDVVIHSETWGEHLERLRRVLLELRRAGLTANPRKCHLALSEAKYLGFCVGRGLIRPQENKVTAILSAPRPTTKTQVRAFLGLAGYYRCFIPNFSSLASSLTDLTRKGQPEKVAWSPEAEEAFQQVKSALTTEPVLRAPDFTCPFLVQTDASDTGLGAVLSQVQDGEEHPVIYISRKLTPTEQRYAAVEKEALAVKWAVLELRYYLLGRRFTLLTDHAPLQWMARAKDTNPRVTRWFLALQDFHFTVQHRAGTANANADGLSRIGAAFAGLSGSTPHPPHISPLFRRRRSTLRGGECDVCPERSSASPWQHSGITGTSSSRAERPHLQLVKRRLLQPGRKAVWGAMSPDTDTNSFHLCRREQRVTVSPNQESTARDPPLKAQRARGSWSTTESTVFTQSTKLSINPPFGDFLCLSVVV</sequence>
<keyword evidence="7" id="KW-0255">Endonuclease</keyword>
<dbReference type="Gene3D" id="3.30.420.10">
    <property type="entry name" value="Ribonuclease H-like superfamily/Ribonuclease H"/>
    <property type="match status" value="1"/>
</dbReference>
<name>A0A8C1GF79_CYPCA</name>
<evidence type="ECO:0000256" key="2">
    <source>
        <dbReference type="ARBA" id="ARBA00012180"/>
    </source>
</evidence>
<dbReference type="SUPFAM" id="SSF50630">
    <property type="entry name" value="Acid proteases"/>
    <property type="match status" value="1"/>
</dbReference>
<accession>A0A8C1GF79</accession>
<dbReference type="InterPro" id="IPR043128">
    <property type="entry name" value="Rev_trsase/Diguanyl_cyclase"/>
</dbReference>
<feature type="domain" description="Integrase catalytic" evidence="14">
    <location>
        <begin position="563"/>
        <end position="721"/>
    </location>
</feature>
<dbReference type="PROSITE" id="PS50994">
    <property type="entry name" value="INTEGRASE"/>
    <property type="match status" value="1"/>
</dbReference>
<evidence type="ECO:0000256" key="1">
    <source>
        <dbReference type="ARBA" id="ARBA00010879"/>
    </source>
</evidence>
<evidence type="ECO:0000313" key="15">
    <source>
        <dbReference type="Ensembl" id="ENSCCRP00010007509.1"/>
    </source>
</evidence>
<dbReference type="PANTHER" id="PTHR37984:SF5">
    <property type="entry name" value="PROTEIN NYNRIN-LIKE"/>
    <property type="match status" value="1"/>
</dbReference>
<keyword evidence="6" id="KW-0540">Nuclease</keyword>
<feature type="region of interest" description="Disordered" evidence="11">
    <location>
        <begin position="1420"/>
        <end position="1446"/>
    </location>
</feature>
<keyword evidence="4" id="KW-0808">Transferase</keyword>
<comment type="similarity">
    <text evidence="1">Belongs to the beta type-B retroviral polymerase family. HERV class-II K(HML-2) pol subfamily.</text>
</comment>
<evidence type="ECO:0000259" key="14">
    <source>
        <dbReference type="PROSITE" id="PS50994"/>
    </source>
</evidence>
<dbReference type="InterPro" id="IPR018061">
    <property type="entry name" value="Retropepsins"/>
</dbReference>
<dbReference type="InterPro" id="IPR041588">
    <property type="entry name" value="Integrase_H2C2"/>
</dbReference>
<dbReference type="InterPro" id="IPR001584">
    <property type="entry name" value="Integrase_cat-core"/>
</dbReference>
<dbReference type="CDD" id="cd00303">
    <property type="entry name" value="retropepsin_like"/>
    <property type="match status" value="1"/>
</dbReference>
<proteinExistence type="inferred from homology"/>
<feature type="domain" description="SCAN box" evidence="12">
    <location>
        <begin position="133"/>
        <end position="208"/>
    </location>
</feature>
<evidence type="ECO:0000256" key="8">
    <source>
        <dbReference type="ARBA" id="ARBA00022801"/>
    </source>
</evidence>
<evidence type="ECO:0000256" key="4">
    <source>
        <dbReference type="ARBA" id="ARBA00022679"/>
    </source>
</evidence>
<dbReference type="GO" id="GO:0004523">
    <property type="term" value="F:RNA-DNA hybrid ribonuclease activity"/>
    <property type="evidence" value="ECO:0007669"/>
    <property type="project" value="UniProtKB-EC"/>
</dbReference>
<evidence type="ECO:0000256" key="10">
    <source>
        <dbReference type="ARBA" id="ARBA00039658"/>
    </source>
</evidence>
<dbReference type="FunFam" id="1.10.340.70:FF:000001">
    <property type="entry name" value="Retrovirus-related Pol polyprotein from transposon gypsy-like Protein"/>
    <property type="match status" value="1"/>
</dbReference>
<dbReference type="EC" id="3.1.26.4" evidence="2"/>